<keyword evidence="12" id="KW-0496">Mitochondrion</keyword>
<dbReference type="GeneTree" id="ENSGT00940000154404"/>
<keyword evidence="20" id="KW-1185">Reference proteome</keyword>
<feature type="compositionally biased region" description="Acidic residues" evidence="17">
    <location>
        <begin position="235"/>
        <end position="271"/>
    </location>
</feature>
<dbReference type="Pfam" id="PF10488">
    <property type="entry name" value="PP1c_bdg"/>
    <property type="match status" value="1"/>
</dbReference>
<evidence type="ECO:0000256" key="10">
    <source>
        <dbReference type="ARBA" id="ARBA00022845"/>
    </source>
</evidence>
<dbReference type="PANTHER" id="PTHR16489">
    <property type="entry name" value="GH11727P"/>
    <property type="match status" value="1"/>
</dbReference>
<feature type="region of interest" description="Disordered" evidence="17">
    <location>
        <begin position="1"/>
        <end position="22"/>
    </location>
</feature>
<feature type="region of interest" description="Disordered" evidence="17">
    <location>
        <begin position="45"/>
        <end position="283"/>
    </location>
</feature>
<dbReference type="GO" id="GO:0005741">
    <property type="term" value="C:mitochondrial outer membrane"/>
    <property type="evidence" value="ECO:0007669"/>
    <property type="project" value="UniProtKB-SubCell"/>
</dbReference>
<feature type="domain" description="Protein phosphatase 1 regulatory subunit 15A/B C-terminal" evidence="18">
    <location>
        <begin position="356"/>
        <end position="398"/>
    </location>
</feature>
<feature type="compositionally biased region" description="Acidic residues" evidence="17">
    <location>
        <begin position="110"/>
        <end position="135"/>
    </location>
</feature>
<evidence type="ECO:0000256" key="13">
    <source>
        <dbReference type="ARBA" id="ARBA00023136"/>
    </source>
</evidence>
<evidence type="ECO:0000256" key="14">
    <source>
        <dbReference type="ARBA" id="ARBA00040008"/>
    </source>
</evidence>
<sequence length="407" mass="44355">MMPSPVPPSRDLGDLPGAPLGHSLRSSLLSGLKFLLAWARAQLGRAELQPGPSRGAKLGNPEARAKAEEGPEDGAAQPSSSPRQVGRGGREDAEGPADHGLAWACRPHEDEEDVSDGDEEDVSSGEERDEDEEDGGPGKEPPPVLCSPLLRAWAYRPGEDEDDNEEDVSSGEERDEDDNEEDVSSGEERDEDDNEEDVSSGEERDEDEEDGGPGKEPPPVLCSPLLRAWAYRPGEDEDDNENEEEENVSSGEQDEVEEDVSSEEGGDEDEEDAKREPVGREDPELQDFLVSIFVAGAVRPCPWPAARLPQRLQRRLKPQGTPVEPEPEAPGGRKVRFSSTVGLRLLVVWAGPARAARRGPWEQLARDRDRFARRIAQAEALLGPCLSPATRTRAWARLQGLSISPEP</sequence>
<reference evidence="19" key="3">
    <citation type="submission" date="2025-09" db="UniProtKB">
        <authorList>
            <consortium name="Ensembl"/>
        </authorList>
    </citation>
    <scope>IDENTIFICATION</scope>
</reference>
<evidence type="ECO:0000256" key="6">
    <source>
        <dbReference type="ARBA" id="ARBA00022737"/>
    </source>
</evidence>
<gene>
    <name evidence="19" type="primary">PPP1R15A</name>
</gene>
<keyword evidence="7" id="KW-1000">Mitochondrion outer membrane</keyword>
<keyword evidence="5" id="KW-0053">Apoptosis</keyword>
<keyword evidence="4" id="KW-0597">Phosphoprotein</keyword>
<dbReference type="GO" id="GO:0000164">
    <property type="term" value="C:protein phosphatase type 1 complex"/>
    <property type="evidence" value="ECO:0007669"/>
    <property type="project" value="TreeGrafter"/>
</dbReference>
<dbReference type="GO" id="GO:0006417">
    <property type="term" value="P:regulation of translation"/>
    <property type="evidence" value="ECO:0007669"/>
    <property type="project" value="UniProtKB-KW"/>
</dbReference>
<evidence type="ECO:0000256" key="3">
    <source>
        <dbReference type="ARBA" id="ARBA00010161"/>
    </source>
</evidence>
<evidence type="ECO:0000256" key="5">
    <source>
        <dbReference type="ARBA" id="ARBA00022703"/>
    </source>
</evidence>
<dbReference type="AlphaFoldDB" id="A0A7N4PC31"/>
<evidence type="ECO:0000256" key="8">
    <source>
        <dbReference type="ARBA" id="ARBA00022824"/>
    </source>
</evidence>
<dbReference type="InterPro" id="IPR051254">
    <property type="entry name" value="PPP1R15"/>
</dbReference>
<keyword evidence="9" id="KW-0832">Ubl conjugation</keyword>
<evidence type="ECO:0000256" key="11">
    <source>
        <dbReference type="ARBA" id="ARBA00023016"/>
    </source>
</evidence>
<proteinExistence type="inferred from homology"/>
<name>A0A7N4PC31_SARHA</name>
<keyword evidence="11" id="KW-0346">Stress response</keyword>
<evidence type="ECO:0000256" key="2">
    <source>
        <dbReference type="ARBA" id="ARBA00004570"/>
    </source>
</evidence>
<reference evidence="19" key="2">
    <citation type="submission" date="2025-08" db="UniProtKB">
        <authorList>
            <consortium name="Ensembl"/>
        </authorList>
    </citation>
    <scope>IDENTIFICATION</scope>
</reference>
<evidence type="ECO:0000256" key="1">
    <source>
        <dbReference type="ARBA" id="ARBA00004397"/>
    </source>
</evidence>
<keyword evidence="10" id="KW-0810">Translation regulation</keyword>
<evidence type="ECO:0000256" key="12">
    <source>
        <dbReference type="ARBA" id="ARBA00023128"/>
    </source>
</evidence>
<dbReference type="Proteomes" id="UP000007648">
    <property type="component" value="Unassembled WGS sequence"/>
</dbReference>
<comment type="similarity">
    <text evidence="3">Belongs to the PPP1R15 family.</text>
</comment>
<keyword evidence="8" id="KW-0256">Endoplasmic reticulum</keyword>
<feature type="compositionally biased region" description="Acidic residues" evidence="17">
    <location>
        <begin position="159"/>
        <end position="211"/>
    </location>
</feature>
<organism evidence="19 20">
    <name type="scientific">Sarcophilus harrisii</name>
    <name type="common">Tasmanian devil</name>
    <name type="synonym">Sarcophilus laniarius</name>
    <dbReference type="NCBI Taxonomy" id="9305"/>
    <lineage>
        <taxon>Eukaryota</taxon>
        <taxon>Metazoa</taxon>
        <taxon>Chordata</taxon>
        <taxon>Craniata</taxon>
        <taxon>Vertebrata</taxon>
        <taxon>Euteleostomi</taxon>
        <taxon>Mammalia</taxon>
        <taxon>Metatheria</taxon>
        <taxon>Dasyuromorphia</taxon>
        <taxon>Dasyuridae</taxon>
        <taxon>Sarcophilus</taxon>
    </lineage>
</organism>
<evidence type="ECO:0000313" key="19">
    <source>
        <dbReference type="Ensembl" id="ENSSHAP00000035392.1"/>
    </source>
</evidence>
<evidence type="ECO:0000256" key="7">
    <source>
        <dbReference type="ARBA" id="ARBA00022787"/>
    </source>
</evidence>
<evidence type="ECO:0000256" key="4">
    <source>
        <dbReference type="ARBA" id="ARBA00022553"/>
    </source>
</evidence>
<feature type="compositionally biased region" description="Basic and acidic residues" evidence="17">
    <location>
        <begin position="272"/>
        <end position="283"/>
    </location>
</feature>
<evidence type="ECO:0000256" key="17">
    <source>
        <dbReference type="SAM" id="MobiDB-lite"/>
    </source>
</evidence>
<keyword evidence="13" id="KW-0472">Membrane</keyword>
<dbReference type="GO" id="GO:0019888">
    <property type="term" value="F:protein phosphatase regulator activity"/>
    <property type="evidence" value="ECO:0007669"/>
    <property type="project" value="TreeGrafter"/>
</dbReference>
<evidence type="ECO:0000313" key="20">
    <source>
        <dbReference type="Proteomes" id="UP000007648"/>
    </source>
</evidence>
<comment type="subunit">
    <text evidence="16">Interacts with PPP1CA. Interacts with EIF2S1. Interacts with PCNA. Interacts with LYN and KMT2A/MLL1. Interacts with PPP1R1A and SMARCB1. Interacts with SMAD7. Interacts with BAG1. Interacts with NOX4.</text>
</comment>
<comment type="subcellular location">
    <subcellularLocation>
        <location evidence="1">Endoplasmic reticulum membrane</location>
        <topology evidence="1">Peripheral membrane protein</topology>
        <orientation evidence="1">Cytoplasmic side</orientation>
    </subcellularLocation>
    <subcellularLocation>
        <location evidence="2">Mitochondrion outer membrane</location>
        <topology evidence="2">Peripheral membrane protein</topology>
        <orientation evidence="2">Cytoplasmic side</orientation>
    </subcellularLocation>
</comment>
<dbReference type="GO" id="GO:0006915">
    <property type="term" value="P:apoptotic process"/>
    <property type="evidence" value="ECO:0007669"/>
    <property type="project" value="UniProtKB-KW"/>
</dbReference>
<keyword evidence="6" id="KW-0677">Repeat</keyword>
<evidence type="ECO:0000256" key="15">
    <source>
        <dbReference type="ARBA" id="ARBA00042438"/>
    </source>
</evidence>
<dbReference type="Ensembl" id="ENSSHAT00000049629.1">
    <property type="protein sequence ID" value="ENSSHAP00000035392.1"/>
    <property type="gene ID" value="ENSSHAG00000030026.1"/>
</dbReference>
<evidence type="ECO:0000256" key="9">
    <source>
        <dbReference type="ARBA" id="ARBA00022843"/>
    </source>
</evidence>
<feature type="compositionally biased region" description="Basic and acidic residues" evidence="17">
    <location>
        <begin position="88"/>
        <end position="97"/>
    </location>
</feature>
<reference evidence="19 20" key="1">
    <citation type="journal article" date="2011" name="Proc. Natl. Acad. Sci. U.S.A.">
        <title>Genetic diversity and population structure of the endangered marsupial Sarcophilus harrisii (Tasmanian devil).</title>
        <authorList>
            <person name="Miller W."/>
            <person name="Hayes V.M."/>
            <person name="Ratan A."/>
            <person name="Petersen D.C."/>
            <person name="Wittekindt N.E."/>
            <person name="Miller J."/>
            <person name="Walenz B."/>
            <person name="Knight J."/>
            <person name="Qi J."/>
            <person name="Zhao F."/>
            <person name="Wang Q."/>
            <person name="Bedoya-Reina O.C."/>
            <person name="Katiyar N."/>
            <person name="Tomsho L.P."/>
            <person name="Kasson L.M."/>
            <person name="Hardie R.A."/>
            <person name="Woodbridge P."/>
            <person name="Tindall E.A."/>
            <person name="Bertelsen M.F."/>
            <person name="Dixon D."/>
            <person name="Pyecroft S."/>
            <person name="Helgen K.M."/>
            <person name="Lesk A.M."/>
            <person name="Pringle T.H."/>
            <person name="Patterson N."/>
            <person name="Zhang Y."/>
            <person name="Kreiss A."/>
            <person name="Woods G.M."/>
            <person name="Jones M.E."/>
            <person name="Schuster S.C."/>
        </authorList>
    </citation>
    <scope>NUCLEOTIDE SEQUENCE [LARGE SCALE GENOMIC DNA]</scope>
</reference>
<protein>
    <recommendedName>
        <fullName evidence="14">Protein phosphatase 1 regulatory subunit 15A</fullName>
    </recommendedName>
    <alternativeName>
        <fullName evidence="15">Growth arrest and DNA damage-inducible protein GADD34</fullName>
    </alternativeName>
</protein>
<dbReference type="InterPro" id="IPR019523">
    <property type="entry name" value="Prot_Pase1_reg-su15A/B_C"/>
</dbReference>
<evidence type="ECO:0000259" key="18">
    <source>
        <dbReference type="Pfam" id="PF10488"/>
    </source>
</evidence>
<accession>A0A7N4PC31</accession>
<dbReference type="PANTHER" id="PTHR16489:SF14">
    <property type="entry name" value="PROTEIN PHOSPHATASE 1 REGULATORY SUBUNIT 15A"/>
    <property type="match status" value="1"/>
</dbReference>
<evidence type="ECO:0000256" key="16">
    <source>
        <dbReference type="ARBA" id="ARBA00047011"/>
    </source>
</evidence>
<dbReference type="GO" id="GO:0034976">
    <property type="term" value="P:response to endoplasmic reticulum stress"/>
    <property type="evidence" value="ECO:0007669"/>
    <property type="project" value="TreeGrafter"/>
</dbReference>
<dbReference type="GO" id="GO:0005789">
    <property type="term" value="C:endoplasmic reticulum membrane"/>
    <property type="evidence" value="ECO:0007669"/>
    <property type="project" value="UniProtKB-SubCell"/>
</dbReference>